<feature type="domain" description="ABC transporter" evidence="4">
    <location>
        <begin position="3"/>
        <end position="237"/>
    </location>
</feature>
<dbReference type="InterPro" id="IPR003593">
    <property type="entry name" value="AAA+_ATPase"/>
</dbReference>
<dbReference type="SUPFAM" id="SSF50331">
    <property type="entry name" value="MOP-like"/>
    <property type="match status" value="1"/>
</dbReference>
<reference evidence="5 6" key="1">
    <citation type="submission" date="2021-07" db="EMBL/GenBank/DDBJ databases">
        <title>Karlodiniumbacter phycospheric gen. nov., sp. nov., a phycosphere bacterium isolated from karlodinium veneficum.</title>
        <authorList>
            <person name="Peng Y."/>
            <person name="Jiang L."/>
            <person name="Lee J."/>
        </authorList>
    </citation>
    <scope>NUCLEOTIDE SEQUENCE</scope>
    <source>
        <strain evidence="5 6">N5</strain>
    </source>
</reference>
<accession>A0A975TRW2</accession>
<dbReference type="Pfam" id="PF00005">
    <property type="entry name" value="ABC_tran"/>
    <property type="match status" value="1"/>
</dbReference>
<evidence type="ECO:0000256" key="3">
    <source>
        <dbReference type="ARBA" id="ARBA00022840"/>
    </source>
</evidence>
<dbReference type="EMBL" id="JAIMBW010000001">
    <property type="protein sequence ID" value="MBY4893516.1"/>
    <property type="molecule type" value="Genomic_DNA"/>
</dbReference>
<dbReference type="InterPro" id="IPR050093">
    <property type="entry name" value="ABC_SmlMolc_Importer"/>
</dbReference>
<dbReference type="GO" id="GO:0015697">
    <property type="term" value="P:quaternary ammonium group transport"/>
    <property type="evidence" value="ECO:0007669"/>
    <property type="project" value="UniProtKB-ARBA"/>
</dbReference>
<proteinExistence type="predicted"/>
<sequence length="361" mass="37882">MTLQIDGLTKRFGGQAVVDGLSIDIAEAEFFAIVGASGCGKSTLLRLIAGLETADAGSIRLHGEPVSGPGLHVPPEGRGFGVVFQSYALWPHLDVRGNVAFPIETAGASRNDAARAADRHLATVALQPFATRRPAELSGGQRQRVALARCLAQGARTILMDEPLANLDPHLRGAMERELLAFHAASGATTLYITHDQREAMAVADRMAVMSAGRFLQVGTPQEIYERPASEEIARFIGQGVVLPVEIAQGTALIAGQRVFLRVLNGAETGPRSAMLRPSDITATDPGAEGAVAGRTLSVLYRGGLWEALVAVEGLAEPLPVHLNRPARAGEAIGLRLTGGWLLPEAAMAAKAPRRAAASAP</sequence>
<protein>
    <submittedName>
        <fullName evidence="5">ABC transporter ATP-binding protein</fullName>
    </submittedName>
</protein>
<dbReference type="Proteomes" id="UP000693972">
    <property type="component" value="Unassembled WGS sequence"/>
</dbReference>
<dbReference type="FunFam" id="3.40.50.300:FF:000425">
    <property type="entry name" value="Probable ABC transporter, ATP-binding subunit"/>
    <property type="match status" value="1"/>
</dbReference>
<evidence type="ECO:0000259" key="4">
    <source>
        <dbReference type="PROSITE" id="PS50893"/>
    </source>
</evidence>
<keyword evidence="2" id="KW-0547">Nucleotide-binding</keyword>
<evidence type="ECO:0000256" key="1">
    <source>
        <dbReference type="ARBA" id="ARBA00022448"/>
    </source>
</evidence>
<name>A0A975TRW2_9RHOB</name>
<dbReference type="GO" id="GO:0005524">
    <property type="term" value="F:ATP binding"/>
    <property type="evidence" value="ECO:0007669"/>
    <property type="project" value="UniProtKB-KW"/>
</dbReference>
<dbReference type="InterPro" id="IPR017871">
    <property type="entry name" value="ABC_transporter-like_CS"/>
</dbReference>
<dbReference type="Gene3D" id="3.40.50.300">
    <property type="entry name" value="P-loop containing nucleotide triphosphate hydrolases"/>
    <property type="match status" value="1"/>
</dbReference>
<dbReference type="GO" id="GO:0016887">
    <property type="term" value="F:ATP hydrolysis activity"/>
    <property type="evidence" value="ECO:0007669"/>
    <property type="project" value="InterPro"/>
</dbReference>
<keyword evidence="6" id="KW-1185">Reference proteome</keyword>
<dbReference type="InterPro" id="IPR003439">
    <property type="entry name" value="ABC_transporter-like_ATP-bd"/>
</dbReference>
<evidence type="ECO:0000313" key="5">
    <source>
        <dbReference type="EMBL" id="QXL86231.1"/>
    </source>
</evidence>
<dbReference type="RefSeq" id="WP_257893191.1">
    <property type="nucleotide sequence ID" value="NZ_JAIMBW010000001.1"/>
</dbReference>
<dbReference type="SMART" id="SM00382">
    <property type="entry name" value="AAA"/>
    <property type="match status" value="1"/>
</dbReference>
<dbReference type="PROSITE" id="PS50893">
    <property type="entry name" value="ABC_TRANSPORTER_2"/>
    <property type="match status" value="1"/>
</dbReference>
<dbReference type="InterPro" id="IPR008995">
    <property type="entry name" value="Mo/tungstate-bd_C_term_dom"/>
</dbReference>
<dbReference type="PROSITE" id="PS00211">
    <property type="entry name" value="ABC_TRANSPORTER_1"/>
    <property type="match status" value="1"/>
</dbReference>
<dbReference type="PANTHER" id="PTHR42781">
    <property type="entry name" value="SPERMIDINE/PUTRESCINE IMPORT ATP-BINDING PROTEIN POTA"/>
    <property type="match status" value="1"/>
</dbReference>
<evidence type="ECO:0000256" key="2">
    <source>
        <dbReference type="ARBA" id="ARBA00022741"/>
    </source>
</evidence>
<keyword evidence="3 5" id="KW-0067">ATP-binding</keyword>
<dbReference type="InterPro" id="IPR027417">
    <property type="entry name" value="P-loop_NTPase"/>
</dbReference>
<keyword evidence="1" id="KW-0813">Transport</keyword>
<dbReference type="PANTHER" id="PTHR42781:SF4">
    <property type="entry name" value="SPERMIDINE_PUTRESCINE IMPORT ATP-BINDING PROTEIN POTA"/>
    <property type="match status" value="1"/>
</dbReference>
<dbReference type="SUPFAM" id="SSF52540">
    <property type="entry name" value="P-loop containing nucleoside triphosphate hydrolases"/>
    <property type="match status" value="1"/>
</dbReference>
<organism evidence="5">
    <name type="scientific">Gymnodinialimonas phycosphaerae</name>
    <dbReference type="NCBI Taxonomy" id="2841589"/>
    <lineage>
        <taxon>Bacteria</taxon>
        <taxon>Pseudomonadati</taxon>
        <taxon>Pseudomonadota</taxon>
        <taxon>Alphaproteobacteria</taxon>
        <taxon>Rhodobacterales</taxon>
        <taxon>Paracoccaceae</taxon>
        <taxon>Gymnodinialimonas</taxon>
    </lineage>
</organism>
<dbReference type="EMBL" id="CP078073">
    <property type="protein sequence ID" value="QXL86231.1"/>
    <property type="molecule type" value="Genomic_DNA"/>
</dbReference>
<gene>
    <name evidence="5" type="ORF">KUL25_12160</name>
</gene>
<evidence type="ECO:0000313" key="6">
    <source>
        <dbReference type="Proteomes" id="UP000693972"/>
    </source>
</evidence>
<dbReference type="AlphaFoldDB" id="A0A975TRW2"/>